<feature type="domain" description="Carrier" evidence="6">
    <location>
        <begin position="561"/>
        <end position="634"/>
    </location>
</feature>
<keyword evidence="4" id="KW-0436">Ligase</keyword>
<evidence type="ECO:0000256" key="4">
    <source>
        <dbReference type="ARBA" id="ARBA00022598"/>
    </source>
</evidence>
<dbReference type="PANTHER" id="PTHR43201:SF5">
    <property type="entry name" value="MEDIUM-CHAIN ACYL-COA LIGASE ACSF2, MITOCHONDRIAL"/>
    <property type="match status" value="1"/>
</dbReference>
<evidence type="ECO:0000256" key="3">
    <source>
        <dbReference type="ARBA" id="ARBA00022553"/>
    </source>
</evidence>
<keyword evidence="3" id="KW-0597">Phosphoprotein</keyword>
<name>A0A423X0P3_9PEZI</name>
<dbReference type="Pfam" id="PF00501">
    <property type="entry name" value="AMP-binding"/>
    <property type="match status" value="1"/>
</dbReference>
<dbReference type="PROSITE" id="PS00012">
    <property type="entry name" value="PHOSPHOPANTETHEINE"/>
    <property type="match status" value="1"/>
</dbReference>
<dbReference type="GO" id="GO:0006631">
    <property type="term" value="P:fatty acid metabolic process"/>
    <property type="evidence" value="ECO:0007669"/>
    <property type="project" value="TreeGrafter"/>
</dbReference>
<reference evidence="7 8" key="1">
    <citation type="submission" date="2015-09" db="EMBL/GenBank/DDBJ databases">
        <title>Host preference determinants of Valsa canker pathogens revealed by comparative genomics.</title>
        <authorList>
            <person name="Yin Z."/>
            <person name="Huang L."/>
        </authorList>
    </citation>
    <scope>NUCLEOTIDE SEQUENCE [LARGE SCALE GENOMIC DNA]</scope>
    <source>
        <strain evidence="7 8">SXYLt</strain>
    </source>
</reference>
<dbReference type="STRING" id="1230097.A0A423X0P3"/>
<dbReference type="OrthoDB" id="3633556at2759"/>
<dbReference type="InterPro" id="IPR006162">
    <property type="entry name" value="Ppantetheine_attach_site"/>
</dbReference>
<dbReference type="SUPFAM" id="SSF56801">
    <property type="entry name" value="Acetyl-CoA synthetase-like"/>
    <property type="match status" value="1"/>
</dbReference>
<dbReference type="InterPro" id="IPR036736">
    <property type="entry name" value="ACP-like_sf"/>
</dbReference>
<dbReference type="Pfam" id="PF13193">
    <property type="entry name" value="AMP-binding_C"/>
    <property type="match status" value="1"/>
</dbReference>
<feature type="region of interest" description="Disordered" evidence="5">
    <location>
        <begin position="542"/>
        <end position="562"/>
    </location>
</feature>
<evidence type="ECO:0000313" key="7">
    <source>
        <dbReference type="EMBL" id="ROW09315.1"/>
    </source>
</evidence>
<dbReference type="EMBL" id="LKEB01000031">
    <property type="protein sequence ID" value="ROW09315.1"/>
    <property type="molecule type" value="Genomic_DNA"/>
</dbReference>
<dbReference type="Proteomes" id="UP000285146">
    <property type="component" value="Unassembled WGS sequence"/>
</dbReference>
<dbReference type="Gene3D" id="3.30.559.10">
    <property type="entry name" value="Chloramphenicol acetyltransferase-like domain"/>
    <property type="match status" value="1"/>
</dbReference>
<dbReference type="AlphaFoldDB" id="A0A423X0P3"/>
<dbReference type="SUPFAM" id="SSF47336">
    <property type="entry name" value="ACP-like"/>
    <property type="match status" value="1"/>
</dbReference>
<evidence type="ECO:0000256" key="2">
    <source>
        <dbReference type="ARBA" id="ARBA00022450"/>
    </source>
</evidence>
<dbReference type="InterPro" id="IPR020845">
    <property type="entry name" value="AMP-binding_CS"/>
</dbReference>
<dbReference type="InterPro" id="IPR042099">
    <property type="entry name" value="ANL_N_sf"/>
</dbReference>
<proteinExistence type="inferred from homology"/>
<evidence type="ECO:0000256" key="1">
    <source>
        <dbReference type="ARBA" id="ARBA00006432"/>
    </source>
</evidence>
<dbReference type="Pfam" id="PF00550">
    <property type="entry name" value="PP-binding"/>
    <property type="match status" value="1"/>
</dbReference>
<dbReference type="PROSITE" id="PS50075">
    <property type="entry name" value="CARRIER"/>
    <property type="match status" value="1"/>
</dbReference>
<keyword evidence="8" id="KW-1185">Reference proteome</keyword>
<protein>
    <recommendedName>
        <fullName evidence="6">Carrier domain-containing protein</fullName>
    </recommendedName>
</protein>
<accession>A0A423X0P3</accession>
<dbReference type="Gene3D" id="3.30.300.30">
    <property type="match status" value="1"/>
</dbReference>
<dbReference type="InterPro" id="IPR045851">
    <property type="entry name" value="AMP-bd_C_sf"/>
</dbReference>
<feature type="region of interest" description="Disordered" evidence="5">
    <location>
        <begin position="160"/>
        <end position="187"/>
    </location>
</feature>
<evidence type="ECO:0000313" key="8">
    <source>
        <dbReference type="Proteomes" id="UP000285146"/>
    </source>
</evidence>
<keyword evidence="2" id="KW-0596">Phosphopantetheine</keyword>
<evidence type="ECO:0000259" key="6">
    <source>
        <dbReference type="PROSITE" id="PS50075"/>
    </source>
</evidence>
<dbReference type="InterPro" id="IPR025110">
    <property type="entry name" value="AMP-bd_C"/>
</dbReference>
<dbReference type="PANTHER" id="PTHR43201">
    <property type="entry name" value="ACYL-COA SYNTHETASE"/>
    <property type="match status" value="1"/>
</dbReference>
<dbReference type="PROSITE" id="PS00455">
    <property type="entry name" value="AMP_BINDING"/>
    <property type="match status" value="1"/>
</dbReference>
<comment type="similarity">
    <text evidence="1">Belongs to the ATP-dependent AMP-binding enzyme family.</text>
</comment>
<dbReference type="GO" id="GO:0031956">
    <property type="term" value="F:medium-chain fatty acid-CoA ligase activity"/>
    <property type="evidence" value="ECO:0007669"/>
    <property type="project" value="TreeGrafter"/>
</dbReference>
<dbReference type="SUPFAM" id="SSF52777">
    <property type="entry name" value="CoA-dependent acyltransferases"/>
    <property type="match status" value="1"/>
</dbReference>
<comment type="caution">
    <text evidence="7">The sequence shown here is derived from an EMBL/GenBank/DDBJ whole genome shotgun (WGS) entry which is preliminary data.</text>
</comment>
<sequence>MSGLTLSHLVFEAADKDAAAVVVPALANAALSRTELKQLSLEAAAGILALRKRDALGIEGHHVVAFALPNGLPFVLAFLGVTSTGAIAAPLNPAYTEPEYEFYLSDTKAGVLVVDEASAKETFPGVAAARKLGIPVITLGVQVKEGGGAGSVSPVIKLLPQPGKDATNGTHTEEQSGGDDAPVPTPTSETLALILHTSGTTGTPKAVPLSHQNLGQSALNVAGGYSLGPGDRGYLIQVLFHIHGIVASLLAPLVSGGSVVIPNKFDAGVTWPQFAALKCSWLTGTPSALQILLHAPKAGPDLGIRFLRSCSSPLLPSTFNSLQEVFQCPILEAYAMTENAHQMTTNTPTDAKPGSVGKAAGTVQLEIFSDESVSPLGINKEGEVCITGPSVTKGYLGNPKANASAFFKDANGVRWFRTGDIGVLDEGRHLSIVGRRSEIINRGGEKISPLEVDEAMMLCAAPYIREAACFSVPDDFFHQEIEAAIVLSDDAPSNLHDQREIQHLLEKRLAAFKIPKRIHFFEGKIPKGPTGKIQRVQLSRKLARPTGSSGDAAKPQGGDKTELSERIRKIIVEGLRADPATVKPATTLLELGADSMNLTRTLGNLRHAGFTIDMSDVILNPTVQRVIDICASSYSSNGSASAALPGKNVNVVDIPAPFSVLKESLEEAASLPSLDVVLEDVAKQAGLQRDQLDEVLPLAQEQKWLLDTAISPKLGLQDTPVTWMTTGAAIKPTVDIEKLKWAFTEAAKVEPLPRSFFAQVPGSDVWVHAIAKPGALPLVWEELSASSKQDALAKLQAKHDKLRYTPGVLASQLYLISYPDEKGEQARSLFTLDSHVLTDNMSRSLLRDNVVKLYLGEASIENLPQVPVPSSVWAKALLQVFKEDSVSKTRYWQNDFKSHAITGKPAYLPPAEAGLKAIANYYVTDDATAKGSIWKGDIAGLSVLMGMTTPTLIQTIIPLAVAAFEYQGTRALPPSVRYTFATSARTGIIPEIPNSEQLRGLGIAEVPFSFLLSVAKQSLWLHMQQASLKLADSTKHYHASARDSTEDSAIRFIWREVPAGSDWSNTIEAEGERISLGLPAQIYVLAMRLGPDTLGMVDGETEEYAQWRSKNGFPVGFIPVLQRTLTFLAENKDHVVDLTLDDLIKAVWA</sequence>
<gene>
    <name evidence="7" type="ORF">VPNG_05807</name>
</gene>
<dbReference type="InterPro" id="IPR009081">
    <property type="entry name" value="PP-bd_ACP"/>
</dbReference>
<dbReference type="InterPro" id="IPR023213">
    <property type="entry name" value="CAT-like_dom_sf"/>
</dbReference>
<dbReference type="InParanoid" id="A0A423X0P3"/>
<organism evidence="7 8">
    <name type="scientific">Cytospora leucostoma</name>
    <dbReference type="NCBI Taxonomy" id="1230097"/>
    <lineage>
        <taxon>Eukaryota</taxon>
        <taxon>Fungi</taxon>
        <taxon>Dikarya</taxon>
        <taxon>Ascomycota</taxon>
        <taxon>Pezizomycotina</taxon>
        <taxon>Sordariomycetes</taxon>
        <taxon>Sordariomycetidae</taxon>
        <taxon>Diaporthales</taxon>
        <taxon>Cytosporaceae</taxon>
        <taxon>Cytospora</taxon>
    </lineage>
</organism>
<evidence type="ECO:0000256" key="5">
    <source>
        <dbReference type="SAM" id="MobiDB-lite"/>
    </source>
</evidence>
<dbReference type="InterPro" id="IPR000873">
    <property type="entry name" value="AMP-dep_synth/lig_dom"/>
</dbReference>
<dbReference type="Gene3D" id="3.40.50.12780">
    <property type="entry name" value="N-terminal domain of ligase-like"/>
    <property type="match status" value="1"/>
</dbReference>
<dbReference type="Gene3D" id="1.10.1200.10">
    <property type="entry name" value="ACP-like"/>
    <property type="match status" value="1"/>
</dbReference>